<feature type="transmembrane region" description="Helical" evidence="2">
    <location>
        <begin position="55"/>
        <end position="74"/>
    </location>
</feature>
<feature type="transmembrane region" description="Helical" evidence="2">
    <location>
        <begin position="207"/>
        <end position="226"/>
    </location>
</feature>
<dbReference type="EMBL" id="BMFY01000003">
    <property type="protein sequence ID" value="GGA08133.1"/>
    <property type="molecule type" value="Genomic_DNA"/>
</dbReference>
<feature type="region of interest" description="Disordered" evidence="1">
    <location>
        <begin position="437"/>
        <end position="477"/>
    </location>
</feature>
<protein>
    <submittedName>
        <fullName evidence="3">Uncharacterized protein</fullName>
    </submittedName>
</protein>
<evidence type="ECO:0000256" key="2">
    <source>
        <dbReference type="SAM" id="Phobius"/>
    </source>
</evidence>
<dbReference type="AlphaFoldDB" id="A0A8J2XKA6"/>
<proteinExistence type="predicted"/>
<evidence type="ECO:0000313" key="4">
    <source>
        <dbReference type="Proteomes" id="UP000616114"/>
    </source>
</evidence>
<feature type="transmembrane region" description="Helical" evidence="2">
    <location>
        <begin position="133"/>
        <end position="153"/>
    </location>
</feature>
<feature type="transmembrane region" description="Helical" evidence="2">
    <location>
        <begin position="322"/>
        <end position="355"/>
    </location>
</feature>
<dbReference type="RefSeq" id="WP_188549701.1">
    <property type="nucleotide sequence ID" value="NZ_BMFY01000003.1"/>
</dbReference>
<reference evidence="3" key="2">
    <citation type="submission" date="2020-09" db="EMBL/GenBank/DDBJ databases">
        <authorList>
            <person name="Sun Q."/>
            <person name="Zhou Y."/>
        </authorList>
    </citation>
    <scope>NUCLEOTIDE SEQUENCE</scope>
    <source>
        <strain evidence="3">CGMCC 1.12785</strain>
    </source>
</reference>
<evidence type="ECO:0000256" key="1">
    <source>
        <dbReference type="SAM" id="MobiDB-lite"/>
    </source>
</evidence>
<keyword evidence="2" id="KW-0812">Transmembrane</keyword>
<feature type="compositionally biased region" description="Low complexity" evidence="1">
    <location>
        <begin position="462"/>
        <end position="471"/>
    </location>
</feature>
<evidence type="ECO:0000313" key="3">
    <source>
        <dbReference type="EMBL" id="GGA08133.1"/>
    </source>
</evidence>
<keyword evidence="2" id="KW-0472">Membrane</keyword>
<feature type="transmembrane region" description="Helical" evidence="2">
    <location>
        <begin position="232"/>
        <end position="252"/>
    </location>
</feature>
<sequence>MTQPSPGSPRPVNEPGSVPAPGAAPFLVSLAVLLGCPAVPFAVGATAPWGSPAPFFAALIVHLFACVLLLWLAWRIRRAGGTGRPALAFVTAGMAVLVSIVSFLLMAYIASAYGASGAWMRLRYGVAGPSDSGYLGALAAAGLTVMSALWLVVVMRRPRLEAAGQEAAGAFRRRVAAAVAPAPRPVALAVTGPQDGFLRRLLSPSALAVWAAAALVTVAGVCAAGFGPDAYALPAAAAVVLAPVPVTAWAVTQSLWRPDEELGVVMAALWRTMTVPFVTVPGLAALSFLTGLLSPVRSGFAARPWPATSWEGPLPAAGDSVFGWLGLSVFIGLLGALLAGLILSVAVVLPVAAFFMPERVIQDNMLNTDRAHYAANVTSVRALSLLVPLLFLIPGLLVAARQGSPWWWLGIVLIPVGLFLMYVVWSQQRVDHGKRARWGVPGISHPNDPPPEPLPRRRPADDPAAPGDVPDGSGRDQ</sequence>
<gene>
    <name evidence="3" type="ORF">GCM10011333_08700</name>
</gene>
<keyword evidence="4" id="KW-1185">Reference proteome</keyword>
<name>A0A8J2XKA6_9MICO</name>
<reference evidence="3" key="1">
    <citation type="journal article" date="2014" name="Int. J. Syst. Evol. Microbiol.">
        <title>Complete genome sequence of Corynebacterium casei LMG S-19264T (=DSM 44701T), isolated from a smear-ripened cheese.</title>
        <authorList>
            <consortium name="US DOE Joint Genome Institute (JGI-PGF)"/>
            <person name="Walter F."/>
            <person name="Albersmeier A."/>
            <person name="Kalinowski J."/>
            <person name="Ruckert C."/>
        </authorList>
    </citation>
    <scope>NUCLEOTIDE SEQUENCE</scope>
    <source>
        <strain evidence="3">CGMCC 1.12785</strain>
    </source>
</reference>
<accession>A0A8J2XKA6</accession>
<comment type="caution">
    <text evidence="3">The sequence shown here is derived from an EMBL/GenBank/DDBJ whole genome shotgun (WGS) entry which is preliminary data.</text>
</comment>
<dbReference type="Proteomes" id="UP000616114">
    <property type="component" value="Unassembled WGS sequence"/>
</dbReference>
<feature type="transmembrane region" description="Helical" evidence="2">
    <location>
        <begin position="264"/>
        <end position="289"/>
    </location>
</feature>
<feature type="transmembrane region" description="Helical" evidence="2">
    <location>
        <begin position="406"/>
        <end position="425"/>
    </location>
</feature>
<keyword evidence="2" id="KW-1133">Transmembrane helix</keyword>
<organism evidence="3 4">
    <name type="scientific">Sediminivirga luteola</name>
    <dbReference type="NCBI Taxonomy" id="1774748"/>
    <lineage>
        <taxon>Bacteria</taxon>
        <taxon>Bacillati</taxon>
        <taxon>Actinomycetota</taxon>
        <taxon>Actinomycetes</taxon>
        <taxon>Micrococcales</taxon>
        <taxon>Brevibacteriaceae</taxon>
        <taxon>Sediminivirga</taxon>
    </lineage>
</organism>
<feature type="transmembrane region" description="Helical" evidence="2">
    <location>
        <begin position="86"/>
        <end position="113"/>
    </location>
</feature>
<feature type="transmembrane region" description="Helical" evidence="2">
    <location>
        <begin position="20"/>
        <end position="43"/>
    </location>
</feature>
<feature type="transmembrane region" description="Helical" evidence="2">
    <location>
        <begin position="380"/>
        <end position="400"/>
    </location>
</feature>